<accession>A0AAV7NPK3</accession>
<gene>
    <name evidence="2" type="ORF">NDU88_005631</name>
</gene>
<sequence>MTRSVESTPFFYRSKCEEPWVCEPEAAHEAVLFFFSFVHPLRVKKSATVPRRCEPPLSMPETLRGARSQPLTERARSTHPLVPPGQKRTLPTVGSGQADLQPETQKATPGRAAPKKESRGLGSLGGPKLCCR</sequence>
<dbReference type="EMBL" id="JANPWB010000012">
    <property type="protein sequence ID" value="KAJ1117431.1"/>
    <property type="molecule type" value="Genomic_DNA"/>
</dbReference>
<evidence type="ECO:0000313" key="2">
    <source>
        <dbReference type="EMBL" id="KAJ1117431.1"/>
    </source>
</evidence>
<evidence type="ECO:0000313" key="3">
    <source>
        <dbReference type="Proteomes" id="UP001066276"/>
    </source>
</evidence>
<evidence type="ECO:0000256" key="1">
    <source>
        <dbReference type="SAM" id="MobiDB-lite"/>
    </source>
</evidence>
<organism evidence="2 3">
    <name type="scientific">Pleurodeles waltl</name>
    <name type="common">Iberian ribbed newt</name>
    <dbReference type="NCBI Taxonomy" id="8319"/>
    <lineage>
        <taxon>Eukaryota</taxon>
        <taxon>Metazoa</taxon>
        <taxon>Chordata</taxon>
        <taxon>Craniata</taxon>
        <taxon>Vertebrata</taxon>
        <taxon>Euteleostomi</taxon>
        <taxon>Amphibia</taxon>
        <taxon>Batrachia</taxon>
        <taxon>Caudata</taxon>
        <taxon>Salamandroidea</taxon>
        <taxon>Salamandridae</taxon>
        <taxon>Pleurodelinae</taxon>
        <taxon>Pleurodeles</taxon>
    </lineage>
</organism>
<dbReference type="Proteomes" id="UP001066276">
    <property type="component" value="Chromosome 8"/>
</dbReference>
<dbReference type="AlphaFoldDB" id="A0AAV7NPK3"/>
<feature type="region of interest" description="Disordered" evidence="1">
    <location>
        <begin position="47"/>
        <end position="132"/>
    </location>
</feature>
<keyword evidence="3" id="KW-1185">Reference proteome</keyword>
<name>A0AAV7NPK3_PLEWA</name>
<comment type="caution">
    <text evidence="2">The sequence shown here is derived from an EMBL/GenBank/DDBJ whole genome shotgun (WGS) entry which is preliminary data.</text>
</comment>
<protein>
    <submittedName>
        <fullName evidence="2">Uncharacterized protein</fullName>
    </submittedName>
</protein>
<proteinExistence type="predicted"/>
<reference evidence="2" key="1">
    <citation type="journal article" date="2022" name="bioRxiv">
        <title>Sequencing and chromosome-scale assembly of the giantPleurodeles waltlgenome.</title>
        <authorList>
            <person name="Brown T."/>
            <person name="Elewa A."/>
            <person name="Iarovenko S."/>
            <person name="Subramanian E."/>
            <person name="Araus A.J."/>
            <person name="Petzold A."/>
            <person name="Susuki M."/>
            <person name="Suzuki K.-i.T."/>
            <person name="Hayashi T."/>
            <person name="Toyoda A."/>
            <person name="Oliveira C."/>
            <person name="Osipova E."/>
            <person name="Leigh N.D."/>
            <person name="Simon A."/>
            <person name="Yun M.H."/>
        </authorList>
    </citation>
    <scope>NUCLEOTIDE SEQUENCE</scope>
    <source>
        <strain evidence="2">20211129_DDA</strain>
        <tissue evidence="2">Liver</tissue>
    </source>
</reference>